<feature type="transmembrane region" description="Helical" evidence="9">
    <location>
        <begin position="261"/>
        <end position="282"/>
    </location>
</feature>
<keyword evidence="5" id="KW-0029">Amino-acid transport</keyword>
<evidence type="ECO:0000256" key="2">
    <source>
        <dbReference type="ARBA" id="ARBA00022448"/>
    </source>
</evidence>
<keyword evidence="6 9" id="KW-1133">Transmembrane helix</keyword>
<feature type="transmembrane region" description="Helical" evidence="9">
    <location>
        <begin position="147"/>
        <end position="164"/>
    </location>
</feature>
<dbReference type="KEGG" id="xdi:EZH22_12165"/>
<name>A0A974SLH7_9HYPH</name>
<dbReference type="PANTHER" id="PTHR11795">
    <property type="entry name" value="BRANCHED-CHAIN AMINO ACID TRANSPORT SYSTEM PERMEASE PROTEIN LIVH"/>
    <property type="match status" value="1"/>
</dbReference>
<feature type="transmembrane region" description="Helical" evidence="9">
    <location>
        <begin position="12"/>
        <end position="34"/>
    </location>
</feature>
<sequence length="293" mass="31215">MTFLQLSIDGLLTGGIYVIVSIGLSLVFGVMHIVNFAHAEFLMLGMFIAWFAWSWLGLDPMLGAFLSLALVFVLGMGLQRWLIQPVQGASQMSQIFLTVGLMFMLENGALLLFGADFRSVSTPYQTMGMELLAIPGQGKVLVGLDKVLAFAMAALIGLAVWALVQFSRFGMAIRATAQDPMAAQLMGINTRRVYRIAFGLGVGLTAFGGAVILPYMSVFPTVGTQFAVLMFTAVVLGGLGNVAGAVLGGLLVGVVQSLSTLLLPIQMQNFALFVVFIAVLALRPQGLLSRRAA</sequence>
<dbReference type="Proteomes" id="UP000596427">
    <property type="component" value="Chromosome"/>
</dbReference>
<evidence type="ECO:0000256" key="9">
    <source>
        <dbReference type="SAM" id="Phobius"/>
    </source>
</evidence>
<dbReference type="InterPro" id="IPR052157">
    <property type="entry name" value="BCAA_transport_permease"/>
</dbReference>
<proteinExistence type="inferred from homology"/>
<evidence type="ECO:0000256" key="3">
    <source>
        <dbReference type="ARBA" id="ARBA00022475"/>
    </source>
</evidence>
<dbReference type="PANTHER" id="PTHR11795:SF445">
    <property type="entry name" value="AMINO ACID ABC TRANSPORTER PERMEASE PROTEIN"/>
    <property type="match status" value="1"/>
</dbReference>
<comment type="subcellular location">
    <subcellularLocation>
        <location evidence="1">Cell membrane</location>
        <topology evidence="1">Multi-pass membrane protein</topology>
    </subcellularLocation>
</comment>
<evidence type="ECO:0000256" key="5">
    <source>
        <dbReference type="ARBA" id="ARBA00022970"/>
    </source>
</evidence>
<keyword evidence="2" id="KW-0813">Transport</keyword>
<comment type="similarity">
    <text evidence="8">Belongs to the binding-protein-dependent transport system permease family. LivHM subfamily.</text>
</comment>
<feature type="transmembrane region" description="Helical" evidence="9">
    <location>
        <begin position="228"/>
        <end position="254"/>
    </location>
</feature>
<dbReference type="AlphaFoldDB" id="A0A974SLH7"/>
<protein>
    <submittedName>
        <fullName evidence="10">Branched-chain amino acid ABC transporter permease</fullName>
    </submittedName>
</protein>
<keyword evidence="4 9" id="KW-0812">Transmembrane</keyword>
<keyword evidence="11" id="KW-1185">Reference proteome</keyword>
<evidence type="ECO:0000256" key="7">
    <source>
        <dbReference type="ARBA" id="ARBA00023136"/>
    </source>
</evidence>
<feature type="transmembrane region" description="Helical" evidence="9">
    <location>
        <begin position="196"/>
        <end position="216"/>
    </location>
</feature>
<dbReference type="GO" id="GO:0022857">
    <property type="term" value="F:transmembrane transporter activity"/>
    <property type="evidence" value="ECO:0007669"/>
    <property type="project" value="InterPro"/>
</dbReference>
<keyword evidence="3" id="KW-1003">Cell membrane</keyword>
<dbReference type="GO" id="GO:0005886">
    <property type="term" value="C:plasma membrane"/>
    <property type="evidence" value="ECO:0007669"/>
    <property type="project" value="UniProtKB-SubCell"/>
</dbReference>
<keyword evidence="7 9" id="KW-0472">Membrane</keyword>
<organism evidence="10 11">
    <name type="scientific">Xanthobacter dioxanivorans</name>
    <dbReference type="NCBI Taxonomy" id="2528964"/>
    <lineage>
        <taxon>Bacteria</taxon>
        <taxon>Pseudomonadati</taxon>
        <taxon>Pseudomonadota</taxon>
        <taxon>Alphaproteobacteria</taxon>
        <taxon>Hyphomicrobiales</taxon>
        <taxon>Xanthobacteraceae</taxon>
        <taxon>Xanthobacter</taxon>
    </lineage>
</organism>
<reference evidence="10 11" key="1">
    <citation type="submission" date="2020-10" db="EMBL/GenBank/DDBJ databases">
        <title>Degradation of 1,4-Dioxane by Xanthobacter sp. YN2, via a Novel Group-2 Soluble Di-Iron Monooxygenase.</title>
        <authorList>
            <person name="Ma F."/>
            <person name="Wang Y."/>
            <person name="Yang J."/>
            <person name="Guo H."/>
            <person name="Su D."/>
            <person name="Yu L."/>
        </authorList>
    </citation>
    <scope>NUCLEOTIDE SEQUENCE [LARGE SCALE GENOMIC DNA]</scope>
    <source>
        <strain evidence="10 11">YN2</strain>
    </source>
</reference>
<evidence type="ECO:0000313" key="11">
    <source>
        <dbReference type="Proteomes" id="UP000596427"/>
    </source>
</evidence>
<dbReference type="Pfam" id="PF02653">
    <property type="entry name" value="BPD_transp_2"/>
    <property type="match status" value="1"/>
</dbReference>
<dbReference type="InterPro" id="IPR001851">
    <property type="entry name" value="ABC_transp_permease"/>
</dbReference>
<evidence type="ECO:0000256" key="6">
    <source>
        <dbReference type="ARBA" id="ARBA00022989"/>
    </source>
</evidence>
<gene>
    <name evidence="10" type="ORF">EZH22_12165</name>
</gene>
<feature type="transmembrane region" description="Helical" evidence="9">
    <location>
        <begin position="95"/>
        <end position="115"/>
    </location>
</feature>
<feature type="transmembrane region" description="Helical" evidence="9">
    <location>
        <begin position="41"/>
        <end position="58"/>
    </location>
</feature>
<feature type="transmembrane region" description="Helical" evidence="9">
    <location>
        <begin position="64"/>
        <end position="83"/>
    </location>
</feature>
<evidence type="ECO:0000256" key="4">
    <source>
        <dbReference type="ARBA" id="ARBA00022692"/>
    </source>
</evidence>
<evidence type="ECO:0000256" key="8">
    <source>
        <dbReference type="ARBA" id="ARBA00037998"/>
    </source>
</evidence>
<dbReference type="EMBL" id="CP063362">
    <property type="protein sequence ID" value="QRG09607.1"/>
    <property type="molecule type" value="Genomic_DNA"/>
</dbReference>
<accession>A0A974SLH7</accession>
<evidence type="ECO:0000256" key="1">
    <source>
        <dbReference type="ARBA" id="ARBA00004651"/>
    </source>
</evidence>
<dbReference type="CDD" id="cd06582">
    <property type="entry name" value="TM_PBP1_LivH_like"/>
    <property type="match status" value="1"/>
</dbReference>
<dbReference type="GO" id="GO:0006865">
    <property type="term" value="P:amino acid transport"/>
    <property type="evidence" value="ECO:0007669"/>
    <property type="project" value="UniProtKB-KW"/>
</dbReference>
<evidence type="ECO:0000313" key="10">
    <source>
        <dbReference type="EMBL" id="QRG09607.1"/>
    </source>
</evidence>